<accession>F0ZU08</accession>
<dbReference type="KEGG" id="dpp:DICPUDRAFT_89152"/>
<reference evidence="3" key="1">
    <citation type="journal article" date="2011" name="Genome Biol.">
        <title>Comparative genomics of the social amoebae Dictyostelium discoideum and Dictyostelium purpureum.</title>
        <authorList>
            <consortium name="US DOE Joint Genome Institute (JGI-PGF)"/>
            <person name="Sucgang R."/>
            <person name="Kuo A."/>
            <person name="Tian X."/>
            <person name="Salerno W."/>
            <person name="Parikh A."/>
            <person name="Feasley C.L."/>
            <person name="Dalin E."/>
            <person name="Tu H."/>
            <person name="Huang E."/>
            <person name="Barry K."/>
            <person name="Lindquist E."/>
            <person name="Shapiro H."/>
            <person name="Bruce D."/>
            <person name="Schmutz J."/>
            <person name="Salamov A."/>
            <person name="Fey P."/>
            <person name="Gaudet P."/>
            <person name="Anjard C."/>
            <person name="Babu M.M."/>
            <person name="Basu S."/>
            <person name="Bushmanova Y."/>
            <person name="van der Wel H."/>
            <person name="Katoh-Kurasawa M."/>
            <person name="Dinh C."/>
            <person name="Coutinho P.M."/>
            <person name="Saito T."/>
            <person name="Elias M."/>
            <person name="Schaap P."/>
            <person name="Kay R.R."/>
            <person name="Henrissat B."/>
            <person name="Eichinger L."/>
            <person name="Rivero F."/>
            <person name="Putnam N.H."/>
            <person name="West C.M."/>
            <person name="Loomis W.F."/>
            <person name="Chisholm R.L."/>
            <person name="Shaulsky G."/>
            <person name="Strassmann J.E."/>
            <person name="Queller D.C."/>
            <person name="Kuspa A."/>
            <person name="Grigoriev I.V."/>
        </authorList>
    </citation>
    <scope>NUCLEOTIDE SEQUENCE [LARGE SCALE GENOMIC DNA]</scope>
    <source>
        <strain evidence="3">QSDP1</strain>
    </source>
</reference>
<feature type="region of interest" description="Disordered" evidence="1">
    <location>
        <begin position="1"/>
        <end position="34"/>
    </location>
</feature>
<organism evidence="2 3">
    <name type="scientific">Dictyostelium purpureum</name>
    <name type="common">Slime mold</name>
    <dbReference type="NCBI Taxonomy" id="5786"/>
    <lineage>
        <taxon>Eukaryota</taxon>
        <taxon>Amoebozoa</taxon>
        <taxon>Evosea</taxon>
        <taxon>Eumycetozoa</taxon>
        <taxon>Dictyostelia</taxon>
        <taxon>Dictyosteliales</taxon>
        <taxon>Dictyosteliaceae</taxon>
        <taxon>Dictyostelium</taxon>
    </lineage>
</organism>
<dbReference type="EMBL" id="GL871186">
    <property type="protein sequence ID" value="EGC32561.1"/>
    <property type="molecule type" value="Genomic_DNA"/>
</dbReference>
<sequence length="53" mass="6061">MESSSENTLTYSSENTKSTSEITSESSKQELLHEPKIRNKFLNSSLFFIKISM</sequence>
<dbReference type="Proteomes" id="UP000001064">
    <property type="component" value="Unassembled WGS sequence"/>
</dbReference>
<dbReference type="AlphaFoldDB" id="F0ZU08"/>
<name>F0ZU08_DICPU</name>
<protein>
    <submittedName>
        <fullName evidence="2">Expressed protein</fullName>
    </submittedName>
</protein>
<evidence type="ECO:0000256" key="1">
    <source>
        <dbReference type="SAM" id="MobiDB-lite"/>
    </source>
</evidence>
<dbReference type="GeneID" id="10508674"/>
<evidence type="ECO:0000313" key="2">
    <source>
        <dbReference type="EMBL" id="EGC32561.1"/>
    </source>
</evidence>
<evidence type="ECO:0000313" key="3">
    <source>
        <dbReference type="Proteomes" id="UP000001064"/>
    </source>
</evidence>
<dbReference type="VEuPathDB" id="AmoebaDB:DICPUDRAFT_89152"/>
<feature type="compositionally biased region" description="Polar residues" evidence="1">
    <location>
        <begin position="1"/>
        <end position="11"/>
    </location>
</feature>
<proteinExistence type="predicted"/>
<gene>
    <name evidence="2" type="ORF">DICPUDRAFT_89152</name>
</gene>
<dbReference type="RefSeq" id="XP_003290898.1">
    <property type="nucleotide sequence ID" value="XM_003290850.1"/>
</dbReference>
<feature type="compositionally biased region" description="Low complexity" evidence="1">
    <location>
        <begin position="12"/>
        <end position="26"/>
    </location>
</feature>
<dbReference type="InParanoid" id="F0ZU08"/>
<keyword evidence="3" id="KW-1185">Reference proteome</keyword>